<evidence type="ECO:0000313" key="1">
    <source>
        <dbReference type="EMBL" id="EMS45583.1"/>
    </source>
</evidence>
<dbReference type="PANTHER" id="PTHR33116">
    <property type="entry name" value="REVERSE TRANSCRIPTASE ZINC-BINDING DOMAIN-CONTAINING PROTEIN-RELATED-RELATED"/>
    <property type="match status" value="1"/>
</dbReference>
<accession>M7Y6T4</accession>
<proteinExistence type="predicted"/>
<reference evidence="1" key="1">
    <citation type="journal article" date="2013" name="Nature">
        <title>Draft genome of the wheat A-genome progenitor Triticum urartu.</title>
        <authorList>
            <person name="Ling H.Q."/>
            <person name="Zhao S."/>
            <person name="Liu D."/>
            <person name="Wang J."/>
            <person name="Sun H."/>
            <person name="Zhang C."/>
            <person name="Fan H."/>
            <person name="Li D."/>
            <person name="Dong L."/>
            <person name="Tao Y."/>
            <person name="Gao C."/>
            <person name="Wu H."/>
            <person name="Li Y."/>
            <person name="Cui Y."/>
            <person name="Guo X."/>
            <person name="Zheng S."/>
            <person name="Wang B."/>
            <person name="Yu K."/>
            <person name="Liang Q."/>
            <person name="Yang W."/>
            <person name="Lou X."/>
            <person name="Chen J."/>
            <person name="Feng M."/>
            <person name="Jian J."/>
            <person name="Zhang X."/>
            <person name="Luo G."/>
            <person name="Jiang Y."/>
            <person name="Liu J."/>
            <person name="Wang Z."/>
            <person name="Sha Y."/>
            <person name="Zhang B."/>
            <person name="Wu H."/>
            <person name="Tang D."/>
            <person name="Shen Q."/>
            <person name="Xue P."/>
            <person name="Zou S."/>
            <person name="Wang X."/>
            <person name="Liu X."/>
            <person name="Wang F."/>
            <person name="Yang Y."/>
            <person name="An X."/>
            <person name="Dong Z."/>
            <person name="Zhang K."/>
            <person name="Zhang X."/>
            <person name="Luo M.C."/>
            <person name="Dvorak J."/>
            <person name="Tong Y."/>
            <person name="Wang J."/>
            <person name="Yang H."/>
            <person name="Li Z."/>
            <person name="Wang D."/>
            <person name="Zhang A."/>
            <person name="Wang J."/>
        </authorList>
    </citation>
    <scope>NUCLEOTIDE SEQUENCE</scope>
</reference>
<protein>
    <submittedName>
        <fullName evidence="1">Uncharacterized protein</fullName>
    </submittedName>
</protein>
<dbReference type="STRING" id="4572.M7Y6T4"/>
<name>M7Y6T4_TRIUA</name>
<sequence>MSKGRFQNLQMRLTKRLIQWGDGLLAQPGRETLIKSVAQAFPTYIMGVFKLSFLVCDEFIRMVRGFYWGSSNGQRTMHCRSWDDLMQPKDKGGVGIRDFRLFNQALLARQAWRLIYKPDSLCAQILKARYYPGGKLEDTVFSGNASSSLQAISYGLELLKMGLVRRVGNVLWDALNLPPIKGENYGIAIMIVGFFVSEIYNMSTDEAKPAGSALTHQVDGISQIFVKNSDAQKMKHPSSLHYYNGFIKLGNQAEKLESIDVTVLGFSTTEIGKIHYDNLANFDHPGIIEAFAYGVGKGKHSNNSFLAVTKFETTFEGYLRRDGPALDQQNRFTENFINFLRDIIVAMEELHRQGYYCAKLHGSHIAIINEGGSQRARLWRFGKIKGDTEAEISKAKDWVRLGNLIEKVCLIAESDDLHMRMTKKELKGTNILKHHALLTVREKFENILSLNQYISLNLKEPQEESEYLIVSDLSLQTLEENLDRKHYWDILSFVHPTSVSGVTDTLRGFIYSLRTIIEHEVRYLTPELLEENKGIVKDLEHYIQKEWEELYLKLQEIAVQLSLEY</sequence>
<dbReference type="eggNOG" id="KOG1075">
    <property type="taxonomic scope" value="Eukaryota"/>
</dbReference>
<gene>
    <name evidence="1" type="ORF">TRIUR3_17662</name>
</gene>
<organism evidence="1">
    <name type="scientific">Triticum urartu</name>
    <name type="common">Red wild einkorn</name>
    <name type="synonym">Crithodium urartu</name>
    <dbReference type="NCBI Taxonomy" id="4572"/>
    <lineage>
        <taxon>Eukaryota</taxon>
        <taxon>Viridiplantae</taxon>
        <taxon>Streptophyta</taxon>
        <taxon>Embryophyta</taxon>
        <taxon>Tracheophyta</taxon>
        <taxon>Spermatophyta</taxon>
        <taxon>Magnoliopsida</taxon>
        <taxon>Liliopsida</taxon>
        <taxon>Poales</taxon>
        <taxon>Poaceae</taxon>
        <taxon>BOP clade</taxon>
        <taxon>Pooideae</taxon>
        <taxon>Triticodae</taxon>
        <taxon>Triticeae</taxon>
        <taxon>Triticinae</taxon>
        <taxon>Triticum</taxon>
    </lineage>
</organism>
<dbReference type="AlphaFoldDB" id="M7Y6T4"/>
<dbReference type="OMA" id="GERCKFF"/>
<dbReference type="PANTHER" id="PTHR33116:SF86">
    <property type="entry name" value="REVERSE TRANSCRIPTASE DOMAIN-CONTAINING PROTEIN"/>
    <property type="match status" value="1"/>
</dbReference>
<dbReference type="EMBL" id="KD284789">
    <property type="protein sequence ID" value="EMS45583.1"/>
    <property type="molecule type" value="Genomic_DNA"/>
</dbReference>